<feature type="compositionally biased region" description="Basic and acidic residues" evidence="1">
    <location>
        <begin position="16"/>
        <end position="35"/>
    </location>
</feature>
<proteinExistence type="predicted"/>
<organism evidence="2">
    <name type="scientific">Desulfomonile tiedjei</name>
    <dbReference type="NCBI Taxonomy" id="2358"/>
    <lineage>
        <taxon>Bacteria</taxon>
        <taxon>Pseudomonadati</taxon>
        <taxon>Thermodesulfobacteriota</taxon>
        <taxon>Desulfomonilia</taxon>
        <taxon>Desulfomonilales</taxon>
        <taxon>Desulfomonilaceae</taxon>
        <taxon>Desulfomonile</taxon>
    </lineage>
</organism>
<sequence>MLHSDPHPNPLPLGEGGRRPGEGGRRPGEGGRRPGEGITGVRNGLKRKTARRVTLESIANNPEIDRTHACIRPAIELFRRKRGWNNPLMTAVFEYYELAHSDPHPNPLPGGEGLY</sequence>
<name>A0A7C4ET70_9BACT</name>
<dbReference type="EMBL" id="DTGT01000339">
    <property type="protein sequence ID" value="HGH61709.1"/>
    <property type="molecule type" value="Genomic_DNA"/>
</dbReference>
<feature type="region of interest" description="Disordered" evidence="1">
    <location>
        <begin position="1"/>
        <end position="48"/>
    </location>
</feature>
<gene>
    <name evidence="2" type="ORF">ENV54_10465</name>
</gene>
<evidence type="ECO:0000256" key="1">
    <source>
        <dbReference type="SAM" id="MobiDB-lite"/>
    </source>
</evidence>
<protein>
    <submittedName>
        <fullName evidence="2">Uncharacterized protein</fullName>
    </submittedName>
</protein>
<accession>A0A7C4ET70</accession>
<dbReference type="AlphaFoldDB" id="A0A7C4ET70"/>
<evidence type="ECO:0000313" key="2">
    <source>
        <dbReference type="EMBL" id="HGH61709.1"/>
    </source>
</evidence>
<comment type="caution">
    <text evidence="2">The sequence shown here is derived from an EMBL/GenBank/DDBJ whole genome shotgun (WGS) entry which is preliminary data.</text>
</comment>
<reference evidence="2" key="1">
    <citation type="journal article" date="2020" name="mSystems">
        <title>Genome- and Community-Level Interaction Insights into Carbon Utilization and Element Cycling Functions of Hydrothermarchaeota in Hydrothermal Sediment.</title>
        <authorList>
            <person name="Zhou Z."/>
            <person name="Liu Y."/>
            <person name="Xu W."/>
            <person name="Pan J."/>
            <person name="Luo Z.H."/>
            <person name="Li M."/>
        </authorList>
    </citation>
    <scope>NUCLEOTIDE SEQUENCE [LARGE SCALE GENOMIC DNA]</scope>
    <source>
        <strain evidence="2">SpSt-769</strain>
    </source>
</reference>